<dbReference type="EMBL" id="MT732474">
    <property type="protein sequence ID" value="QQV91438.1"/>
    <property type="molecule type" value="Genomic_DNA"/>
</dbReference>
<name>A0A8E4ZDF0_9CAUD</name>
<accession>A0A8E4ZDF0</accession>
<sequence>MSISEAVRDFVVEYWEGKKYRCGEEKDEIWYSYASHVGKYSRSNVLDEILVAEFSPIEVYLWTAIMTTIKQSRDYVKSGVVFLTYPDFQEVCSDRVFVETKRKFVEFELLIPTPHKKWFIINPLHTSKYYKIVEKKER</sequence>
<proteinExistence type="predicted"/>
<evidence type="ECO:0000313" key="2">
    <source>
        <dbReference type="Proteomes" id="UP000693868"/>
    </source>
</evidence>
<keyword evidence="2" id="KW-1185">Reference proteome</keyword>
<reference evidence="1" key="1">
    <citation type="submission" date="2020-07" db="EMBL/GenBank/DDBJ databases">
        <title>Highly diverse flavobacterial phages as mortality factor during North Sea spring blooms.</title>
        <authorList>
            <person name="Bartlau N."/>
            <person name="Wichels A."/>
            <person name="Krohne G."/>
            <person name="Adriaenssens E.M."/>
            <person name="Heins A."/>
            <person name="Fuchs B.M."/>
            <person name="Amann R."/>
            <person name="Moraru C."/>
        </authorList>
    </citation>
    <scope>NUCLEOTIDE SEQUENCE</scope>
</reference>
<evidence type="ECO:0000313" key="1">
    <source>
        <dbReference type="EMBL" id="QQV91438.1"/>
    </source>
</evidence>
<protein>
    <submittedName>
        <fullName evidence="1">Uncharacterized protein</fullName>
    </submittedName>
</protein>
<organism evidence="1 2">
    <name type="scientific">Tenacibaculum phage Gundel_1</name>
    <dbReference type="NCBI Taxonomy" id="2745672"/>
    <lineage>
        <taxon>Viruses</taxon>
        <taxon>Duplodnaviria</taxon>
        <taxon>Heunggongvirae</taxon>
        <taxon>Uroviricota</taxon>
        <taxon>Caudoviricetes</taxon>
        <taxon>Pachyviridae</taxon>
        <taxon>Gundelvirus</taxon>
        <taxon>Gundelvirus Gundel</taxon>
    </lineage>
</organism>
<gene>
    <name evidence="1" type="ORF">Gundel1_115</name>
</gene>
<dbReference type="Proteomes" id="UP000693868">
    <property type="component" value="Segment"/>
</dbReference>